<dbReference type="Gene3D" id="3.60.130.30">
    <property type="match status" value="1"/>
</dbReference>
<gene>
    <name evidence="1" type="ORF">BT96DRAFT_825985</name>
</gene>
<proteinExistence type="predicted"/>
<dbReference type="OrthoDB" id="3202607at2759"/>
<feature type="non-terminal residue" evidence="1">
    <location>
        <position position="1"/>
    </location>
</feature>
<evidence type="ECO:0000313" key="2">
    <source>
        <dbReference type="Proteomes" id="UP000799118"/>
    </source>
</evidence>
<dbReference type="Proteomes" id="UP000799118">
    <property type="component" value="Unassembled WGS sequence"/>
</dbReference>
<accession>A0A6A4HEZ6</accession>
<organism evidence="1 2">
    <name type="scientific">Gymnopus androsaceus JB14</name>
    <dbReference type="NCBI Taxonomy" id="1447944"/>
    <lineage>
        <taxon>Eukaryota</taxon>
        <taxon>Fungi</taxon>
        <taxon>Dikarya</taxon>
        <taxon>Basidiomycota</taxon>
        <taxon>Agaricomycotina</taxon>
        <taxon>Agaricomycetes</taxon>
        <taxon>Agaricomycetidae</taxon>
        <taxon>Agaricales</taxon>
        <taxon>Marasmiineae</taxon>
        <taxon>Omphalotaceae</taxon>
        <taxon>Gymnopus</taxon>
    </lineage>
</organism>
<keyword evidence="2" id="KW-1185">Reference proteome</keyword>
<evidence type="ECO:0000313" key="1">
    <source>
        <dbReference type="EMBL" id="KAE9395674.1"/>
    </source>
</evidence>
<dbReference type="EMBL" id="ML769527">
    <property type="protein sequence ID" value="KAE9395674.1"/>
    <property type="molecule type" value="Genomic_DNA"/>
</dbReference>
<sequence>PGLYANTPRNAAAITQVLANPAFQAVATFVDRGLRSFFPKLHSLAVNLDKNIVDADNPQIERAFKDCCYPACHFNLNNACTLVHNNYWNLFCFMCAIACIGPFDHTWGGHVIAWSLGLVFEFPSGSTMYLPSACVPHSNTPIAPNERRSSLAFFLPAGLARWYHNGFRSDKDFWAQPTPQQLKQWLDYRGKLWELGVELLKYDLN</sequence>
<protein>
    <submittedName>
        <fullName evidence="1">Uncharacterized protein</fullName>
    </submittedName>
</protein>
<dbReference type="AlphaFoldDB" id="A0A6A4HEZ6"/>
<name>A0A6A4HEZ6_9AGAR</name>
<reference evidence="1" key="1">
    <citation type="journal article" date="2019" name="Environ. Microbiol.">
        <title>Fungal ecological strategies reflected in gene transcription - a case study of two litter decomposers.</title>
        <authorList>
            <person name="Barbi F."/>
            <person name="Kohler A."/>
            <person name="Barry K."/>
            <person name="Baskaran P."/>
            <person name="Daum C."/>
            <person name="Fauchery L."/>
            <person name="Ihrmark K."/>
            <person name="Kuo A."/>
            <person name="LaButti K."/>
            <person name="Lipzen A."/>
            <person name="Morin E."/>
            <person name="Grigoriev I.V."/>
            <person name="Henrissat B."/>
            <person name="Lindahl B."/>
            <person name="Martin F."/>
        </authorList>
    </citation>
    <scope>NUCLEOTIDE SEQUENCE</scope>
    <source>
        <strain evidence="1">JB14</strain>
    </source>
</reference>